<evidence type="ECO:0000259" key="15">
    <source>
        <dbReference type="Pfam" id="PF01058"/>
    </source>
</evidence>
<dbReference type="FunFam" id="3.40.50.12280:FF:000001">
    <property type="entry name" value="NADH-quinone oxidoreductase subunit B 2"/>
    <property type="match status" value="1"/>
</dbReference>
<dbReference type="EC" id="3.5.1.98" evidence="3"/>
<dbReference type="Proteomes" id="UP000615446">
    <property type="component" value="Unassembled WGS sequence"/>
</dbReference>
<sequence length="852" mass="96782">MSSKTIFRNLSFFSAATRPFLLKTKAHNLIRGFVTESNRAITSSPSKPLNNIKKKSTPGDFALAKSSNTAEYVLSTIDQVVNWSRQGSIWPMTFGLACCAVEMMHMAAARYDQDRIGIVFRASPRQSDVMIVAGTLTNKMAPPLRKVYDQMPEPRWVISMGSCANGGGYYHYSYSVVRGCDRIIPVDIYVPGCPPTAEALMYGVLQLQKKMRRSRTTQLWYQDGDIFVLSLMKIYTIAYCLLSWDYDESYKIFAINCIVNLNYNDYTCCSLSINYLGCSLRKFVGIINKLLRFYLEDHITRIIHKLLKSKIPMTAEPKKRINYFYDHALGIFTHGTNHPMKPFRVRMTHNLVMNYGLCKKMEIFRPKPSTIDELTQFHTDDYINFLGKVTPSNMETCIKDCTRFNVGDDCPAFDGLLEYCRRATGGSLEGAARLNQGLCDIAVNWAGGLHHAKKQEASGFCYVNDIVVAILELLRYHKRVLYIDIDIHHGDGVEEAFYTTDRVMTLSFHNFGEYFPGTGDIHDIGIGKGKYHSVNFPLREGVDDKTYKSVFEPVVSHVVEWYKPSVIVLQCGADSLSGDRLGCFNLSSKGHADCVRFVKKFNIPMLVLGGGGYTIRNVSRAWAYETGVIIGQEIGPELPPNNSDNDYFGPEYTLDVHPSNMENKNTREYLEKIMITIFENLDRSRHAPSVQMQDIPGKNNAPDEIHEDEDDPDERISQQHCDKHIVPDNEYEDSSDEESIYNSIIPAEYGPSKYVRSYRHKIIKNRSQKNILRKLDSTVKYPDIIYPQNNNNGQFSMEVIDEVIMVEANSSKTDGIVATYPVHDKVYSLKPRRNGSIRSYYGQVGSSKWTVT</sequence>
<evidence type="ECO:0000256" key="2">
    <source>
        <dbReference type="ARBA" id="ARBA00009173"/>
    </source>
</evidence>
<dbReference type="PANTHER" id="PTHR10625">
    <property type="entry name" value="HISTONE DEACETYLASE HDAC1-RELATED"/>
    <property type="match status" value="1"/>
</dbReference>
<dbReference type="Pfam" id="PF01058">
    <property type="entry name" value="Oxidored_q6"/>
    <property type="match status" value="1"/>
</dbReference>
<dbReference type="InterPro" id="IPR000286">
    <property type="entry name" value="HDACs"/>
</dbReference>
<dbReference type="Pfam" id="PF00850">
    <property type="entry name" value="Hist_deacetyl"/>
    <property type="match status" value="1"/>
</dbReference>
<evidence type="ECO:0000259" key="14">
    <source>
        <dbReference type="Pfam" id="PF00850"/>
    </source>
</evidence>
<evidence type="ECO:0000256" key="12">
    <source>
        <dbReference type="RuleBase" id="RU004464"/>
    </source>
</evidence>
<protein>
    <recommendedName>
        <fullName evidence="3">histone deacetylase</fullName>
        <ecNumber evidence="3">3.5.1.98</ecNumber>
    </recommendedName>
</protein>
<dbReference type="GO" id="GO:0046872">
    <property type="term" value="F:metal ion binding"/>
    <property type="evidence" value="ECO:0007669"/>
    <property type="project" value="UniProtKB-KW"/>
</dbReference>
<dbReference type="GO" id="GO:0048038">
    <property type="term" value="F:quinone binding"/>
    <property type="evidence" value="ECO:0007669"/>
    <property type="project" value="InterPro"/>
</dbReference>
<keyword evidence="6" id="KW-0156">Chromatin regulator</keyword>
<keyword evidence="12" id="KW-0004">4Fe-4S</keyword>
<dbReference type="PRINTS" id="PR01270">
    <property type="entry name" value="HDASUPER"/>
</dbReference>
<dbReference type="GO" id="GO:0032221">
    <property type="term" value="C:Rpd3S complex"/>
    <property type="evidence" value="ECO:0007669"/>
    <property type="project" value="UniProtKB-ARBA"/>
</dbReference>
<dbReference type="InterPro" id="IPR023696">
    <property type="entry name" value="Ureohydrolase_dom_sf"/>
</dbReference>
<dbReference type="OrthoDB" id="1918432at2759"/>
<comment type="caution">
    <text evidence="16">The sequence shown here is derived from an EMBL/GenBank/DDBJ whole genome shotgun (WGS) entry which is preliminary data.</text>
</comment>
<evidence type="ECO:0000256" key="10">
    <source>
        <dbReference type="ARBA" id="ARBA00023242"/>
    </source>
</evidence>
<dbReference type="InterPro" id="IPR006137">
    <property type="entry name" value="NADH_UbQ_OxRdtase-like_20kDa"/>
</dbReference>
<dbReference type="Gene3D" id="3.40.50.12280">
    <property type="match status" value="1"/>
</dbReference>
<keyword evidence="12" id="KW-0411">Iron-sulfur</keyword>
<evidence type="ECO:0000313" key="16">
    <source>
        <dbReference type="EMBL" id="GET03892.1"/>
    </source>
</evidence>
<comment type="subcellular location">
    <subcellularLocation>
        <location evidence="1">Nucleus</location>
    </subcellularLocation>
</comment>
<dbReference type="NCBIfam" id="TIGR01957">
    <property type="entry name" value="nuoB_fam"/>
    <property type="match status" value="1"/>
</dbReference>
<keyword evidence="12" id="KW-0479">Metal-binding</keyword>
<keyword evidence="8 12" id="KW-0520">NAD</keyword>
<keyword evidence="7" id="KW-0805">Transcription regulation</keyword>
<dbReference type="InterPro" id="IPR003084">
    <property type="entry name" value="HDAC_I/II"/>
</dbReference>
<evidence type="ECO:0000313" key="17">
    <source>
        <dbReference type="Proteomes" id="UP000615446"/>
    </source>
</evidence>
<evidence type="ECO:0000256" key="11">
    <source>
        <dbReference type="ARBA" id="ARBA00061569"/>
    </source>
</evidence>
<evidence type="ECO:0000256" key="5">
    <source>
        <dbReference type="ARBA" id="ARBA00022801"/>
    </source>
</evidence>
<evidence type="ECO:0000256" key="8">
    <source>
        <dbReference type="ARBA" id="ARBA00023027"/>
    </source>
</evidence>
<comment type="similarity">
    <text evidence="11">Belongs to the histone deacetylase family. HD Type 1 subfamily.</text>
</comment>
<reference evidence="16" key="1">
    <citation type="submission" date="2019-10" db="EMBL/GenBank/DDBJ databases">
        <title>Conservation and host-specific expression of non-tandemly repeated heterogenous ribosome RNA gene in arbuscular mycorrhizal fungi.</title>
        <authorList>
            <person name="Maeda T."/>
            <person name="Kobayashi Y."/>
            <person name="Nakagawa T."/>
            <person name="Ezawa T."/>
            <person name="Yamaguchi K."/>
            <person name="Bino T."/>
            <person name="Nishimoto Y."/>
            <person name="Shigenobu S."/>
            <person name="Kawaguchi M."/>
        </authorList>
    </citation>
    <scope>NUCLEOTIDE SEQUENCE</scope>
    <source>
        <strain evidence="16">HR1</strain>
    </source>
</reference>
<dbReference type="GO" id="GO:0031507">
    <property type="term" value="P:heterochromatin formation"/>
    <property type="evidence" value="ECO:0007669"/>
    <property type="project" value="TreeGrafter"/>
</dbReference>
<gene>
    <name evidence="16" type="ORF">RCL2_003020000</name>
</gene>
<dbReference type="FunFam" id="3.40.800.20:FF:000001">
    <property type="entry name" value="Histone deacetylase"/>
    <property type="match status" value="1"/>
</dbReference>
<dbReference type="InterPro" id="IPR023801">
    <property type="entry name" value="His_deacetylse_dom"/>
</dbReference>
<dbReference type="GO" id="GO:0141221">
    <property type="term" value="F:histone deacetylase activity, hydrolytic mechanism"/>
    <property type="evidence" value="ECO:0007669"/>
    <property type="project" value="UniProtKB-EC"/>
</dbReference>
<dbReference type="GO" id="GO:0008137">
    <property type="term" value="F:NADH dehydrogenase (ubiquinone) activity"/>
    <property type="evidence" value="ECO:0007669"/>
    <property type="project" value="InterPro"/>
</dbReference>
<feature type="domain" description="Histone deacetylase" evidence="14">
    <location>
        <begin position="338"/>
        <end position="627"/>
    </location>
</feature>
<name>A0A8H3MHC7_9GLOM</name>
<keyword evidence="10" id="KW-0539">Nucleus</keyword>
<evidence type="ECO:0000256" key="7">
    <source>
        <dbReference type="ARBA" id="ARBA00023015"/>
    </source>
</evidence>
<dbReference type="AlphaFoldDB" id="A0A8H3MHC7"/>
<dbReference type="PRINTS" id="PR01271">
    <property type="entry name" value="HISDACETLASE"/>
</dbReference>
<dbReference type="SUPFAM" id="SSF52768">
    <property type="entry name" value="Arginase/deacetylase"/>
    <property type="match status" value="1"/>
</dbReference>
<evidence type="ECO:0000256" key="3">
    <source>
        <dbReference type="ARBA" id="ARBA00012111"/>
    </source>
</evidence>
<keyword evidence="12" id="KW-0408">Iron</keyword>
<dbReference type="PROSITE" id="PS01150">
    <property type="entry name" value="COMPLEX1_20K"/>
    <property type="match status" value="1"/>
</dbReference>
<keyword evidence="5" id="KW-0378">Hydrolase</keyword>
<dbReference type="InterPro" id="IPR006138">
    <property type="entry name" value="NADH_UQ_OxRdtase_20Kd_su"/>
</dbReference>
<feature type="region of interest" description="Disordered" evidence="13">
    <location>
        <begin position="685"/>
        <end position="717"/>
    </location>
</feature>
<feature type="domain" description="NADH:ubiquinone oxidoreductase-like 20kDa subunit" evidence="15">
    <location>
        <begin position="98"/>
        <end position="207"/>
    </location>
</feature>
<evidence type="ECO:0000256" key="4">
    <source>
        <dbReference type="ARBA" id="ARBA00022491"/>
    </source>
</evidence>
<accession>A0A8H3MHC7</accession>
<dbReference type="SUPFAM" id="SSF56770">
    <property type="entry name" value="HydA/Nqo6-like"/>
    <property type="match status" value="1"/>
</dbReference>
<evidence type="ECO:0000256" key="13">
    <source>
        <dbReference type="SAM" id="MobiDB-lite"/>
    </source>
</evidence>
<dbReference type="PANTHER" id="PTHR10625:SF10">
    <property type="entry name" value="HISTONE DEACETYLASE HDAC1"/>
    <property type="match status" value="1"/>
</dbReference>
<dbReference type="EMBL" id="BLAL01000334">
    <property type="protein sequence ID" value="GET03892.1"/>
    <property type="molecule type" value="Genomic_DNA"/>
</dbReference>
<proteinExistence type="inferred from homology"/>
<dbReference type="GO" id="GO:0051539">
    <property type="term" value="F:4 iron, 4 sulfur cluster binding"/>
    <property type="evidence" value="ECO:0007669"/>
    <property type="project" value="UniProtKB-KW"/>
</dbReference>
<keyword evidence="4" id="KW-0678">Repressor</keyword>
<keyword evidence="9" id="KW-0804">Transcription</keyword>
<evidence type="ECO:0000256" key="1">
    <source>
        <dbReference type="ARBA" id="ARBA00004123"/>
    </source>
</evidence>
<dbReference type="Gene3D" id="3.40.800.20">
    <property type="entry name" value="Histone deacetylase domain"/>
    <property type="match status" value="1"/>
</dbReference>
<dbReference type="InterPro" id="IPR037138">
    <property type="entry name" value="His_deacetylse_dom_sf"/>
</dbReference>
<dbReference type="GO" id="GO:0070210">
    <property type="term" value="C:Rpd3L-Expanded complex"/>
    <property type="evidence" value="ECO:0007669"/>
    <property type="project" value="TreeGrafter"/>
</dbReference>
<evidence type="ECO:0000256" key="6">
    <source>
        <dbReference type="ARBA" id="ARBA00022853"/>
    </source>
</evidence>
<dbReference type="NCBIfam" id="NF005012">
    <property type="entry name" value="PRK06411.1"/>
    <property type="match status" value="1"/>
</dbReference>
<comment type="similarity">
    <text evidence="2 12">Belongs to the complex I 20 kDa subunit family.</text>
</comment>
<organism evidence="16 17">
    <name type="scientific">Rhizophagus clarus</name>
    <dbReference type="NCBI Taxonomy" id="94130"/>
    <lineage>
        <taxon>Eukaryota</taxon>
        <taxon>Fungi</taxon>
        <taxon>Fungi incertae sedis</taxon>
        <taxon>Mucoromycota</taxon>
        <taxon>Glomeromycotina</taxon>
        <taxon>Glomeromycetes</taxon>
        <taxon>Glomerales</taxon>
        <taxon>Glomeraceae</taxon>
        <taxon>Rhizophagus</taxon>
    </lineage>
</organism>
<evidence type="ECO:0000256" key="9">
    <source>
        <dbReference type="ARBA" id="ARBA00023163"/>
    </source>
</evidence>
<dbReference type="HAMAP" id="MF_01356">
    <property type="entry name" value="NDH1_NuoB"/>
    <property type="match status" value="1"/>
</dbReference>